<feature type="compositionally biased region" description="Low complexity" evidence="1">
    <location>
        <begin position="52"/>
        <end position="82"/>
    </location>
</feature>
<evidence type="ECO:0000313" key="3">
    <source>
        <dbReference type="Proteomes" id="UP000789570"/>
    </source>
</evidence>
<evidence type="ECO:0000313" key="2">
    <source>
        <dbReference type="EMBL" id="CAG8629452.1"/>
    </source>
</evidence>
<keyword evidence="3" id="KW-1185">Reference proteome</keyword>
<comment type="caution">
    <text evidence="2">The sequence shown here is derived from an EMBL/GenBank/DDBJ whole genome shotgun (WGS) entry which is preliminary data.</text>
</comment>
<feature type="region of interest" description="Disordered" evidence="1">
    <location>
        <begin position="52"/>
        <end position="95"/>
    </location>
</feature>
<reference evidence="2" key="1">
    <citation type="submission" date="2021-06" db="EMBL/GenBank/DDBJ databases">
        <authorList>
            <person name="Kallberg Y."/>
            <person name="Tangrot J."/>
            <person name="Rosling A."/>
        </authorList>
    </citation>
    <scope>NUCLEOTIDE SEQUENCE</scope>
    <source>
        <strain evidence="2">UK204</strain>
    </source>
</reference>
<organism evidence="2 3">
    <name type="scientific">Funneliformis caledonium</name>
    <dbReference type="NCBI Taxonomy" id="1117310"/>
    <lineage>
        <taxon>Eukaryota</taxon>
        <taxon>Fungi</taxon>
        <taxon>Fungi incertae sedis</taxon>
        <taxon>Mucoromycota</taxon>
        <taxon>Glomeromycotina</taxon>
        <taxon>Glomeromycetes</taxon>
        <taxon>Glomerales</taxon>
        <taxon>Glomeraceae</taxon>
        <taxon>Funneliformis</taxon>
    </lineage>
</organism>
<evidence type="ECO:0000256" key="1">
    <source>
        <dbReference type="SAM" id="MobiDB-lite"/>
    </source>
</evidence>
<dbReference type="OrthoDB" id="2384430at2759"/>
<protein>
    <submittedName>
        <fullName evidence="2">1856_t:CDS:1</fullName>
    </submittedName>
</protein>
<sequence length="129" mass="14272">MSSSNTISTPPIRINMNDFNQVIIETSTSPPDFKIQLATPIRKKASNLYLNTLSNNSPSRPLSPSKLNVSKSPSRSSSPTNLNVPLIYTRPSSPSREHLKNATMKYVDDLLLIFYEADISKVGSSLFTK</sequence>
<proteinExistence type="predicted"/>
<dbReference type="EMBL" id="CAJVPQ010003496">
    <property type="protein sequence ID" value="CAG8629452.1"/>
    <property type="molecule type" value="Genomic_DNA"/>
</dbReference>
<accession>A0A9N9GW31</accession>
<dbReference type="Proteomes" id="UP000789570">
    <property type="component" value="Unassembled WGS sequence"/>
</dbReference>
<dbReference type="AlphaFoldDB" id="A0A9N9GW31"/>
<name>A0A9N9GW31_9GLOM</name>
<gene>
    <name evidence="2" type="ORF">FCALED_LOCUS9984</name>
</gene>